<dbReference type="Proteomes" id="UP000186110">
    <property type="component" value="Chromosome"/>
</dbReference>
<evidence type="ECO:0000313" key="1">
    <source>
        <dbReference type="EMBL" id="APW42315.1"/>
    </source>
</evidence>
<dbReference type="KEGG" id="rsb:RS694_07025"/>
<keyword evidence="2" id="KW-1185">Reference proteome</keyword>
<organism evidence="1 2">
    <name type="scientific">Rhodoferax saidenbachensis</name>
    <dbReference type="NCBI Taxonomy" id="1484693"/>
    <lineage>
        <taxon>Bacteria</taxon>
        <taxon>Pseudomonadati</taxon>
        <taxon>Pseudomonadota</taxon>
        <taxon>Betaproteobacteria</taxon>
        <taxon>Burkholderiales</taxon>
        <taxon>Comamonadaceae</taxon>
        <taxon>Rhodoferax</taxon>
    </lineage>
</organism>
<accession>A0A1P8K8K1</accession>
<proteinExistence type="predicted"/>
<sequence>MTDLARSDSSDESIEDIVAALNELRDVLVDLSLTMKDLMFEVDSVGRSEALERAKVLINRSKHA</sequence>
<dbReference type="AlphaFoldDB" id="A0A1P8K8K1"/>
<name>A0A1P8K8K1_9BURK</name>
<reference evidence="1 2" key="1">
    <citation type="submission" date="2017-01" db="EMBL/GenBank/DDBJ databases">
        <authorList>
            <person name="Mah S.A."/>
            <person name="Swanson W.J."/>
            <person name="Moy G.W."/>
            <person name="Vacquier V.D."/>
        </authorList>
    </citation>
    <scope>NUCLEOTIDE SEQUENCE [LARGE SCALE GENOMIC DNA]</scope>
    <source>
        <strain evidence="1 2">DSM 22694</strain>
    </source>
</reference>
<dbReference type="RefSeq" id="WP_029705910.1">
    <property type="nucleotide sequence ID" value="NZ_CP019239.1"/>
</dbReference>
<evidence type="ECO:0000313" key="2">
    <source>
        <dbReference type="Proteomes" id="UP000186110"/>
    </source>
</evidence>
<gene>
    <name evidence="1" type="ORF">RS694_07025</name>
</gene>
<dbReference type="EMBL" id="CP019239">
    <property type="protein sequence ID" value="APW42315.1"/>
    <property type="molecule type" value="Genomic_DNA"/>
</dbReference>
<protein>
    <submittedName>
        <fullName evidence="1">Uncharacterized protein</fullName>
    </submittedName>
</protein>